<dbReference type="InterPro" id="IPR016039">
    <property type="entry name" value="Thiolase-like"/>
</dbReference>
<proteinExistence type="inferred from homology"/>
<dbReference type="GO" id="GO:0033812">
    <property type="term" value="F:3-oxoadipyl-CoA thiolase activity"/>
    <property type="evidence" value="ECO:0007669"/>
    <property type="project" value="UniProtKB-EC"/>
</dbReference>
<reference evidence="20 21" key="1">
    <citation type="submission" date="2017-10" db="EMBL/GenBank/DDBJ databases">
        <title>Analysis of the genome sequences of Rhizobium populations associated to common bean (phaseolus vulgaris).</title>
        <authorList>
            <person name="Bustos P."/>
            <person name="Santamaria R.I."/>
            <person name="Miranda-Sanchez F."/>
            <person name="Perez-Carrascal O."/>
            <person name="Juarez S."/>
            <person name="Lozano L."/>
            <person name="Martinez-Flores I."/>
            <person name="Vinuesa P."/>
            <person name="Martinez-Romero E."/>
            <person name="Cevallos M.A."/>
            <person name="Romero D."/>
            <person name="Davila G."/>
            <person name="Gonzalez V."/>
        </authorList>
    </citation>
    <scope>NUCLEOTIDE SEQUENCE [LARGE SCALE GENOMIC DNA]</scope>
    <source>
        <strain evidence="20 21">NXT3</strain>
        <plasmid evidence="21">Plasmid psfrenxt3c</plasmid>
    </source>
</reference>
<accession>A0A2L0HDY4</accession>
<keyword evidence="8 17" id="KW-0808">Transferase</keyword>
<evidence type="ECO:0000256" key="8">
    <source>
        <dbReference type="ARBA" id="ARBA00022679"/>
    </source>
</evidence>
<evidence type="ECO:0000259" key="18">
    <source>
        <dbReference type="Pfam" id="PF00108"/>
    </source>
</evidence>
<feature type="active site" description="Acyl-thioester intermediate" evidence="16">
    <location>
        <position position="90"/>
    </location>
</feature>
<dbReference type="InterPro" id="IPR012793">
    <property type="entry name" value="PcaF"/>
</dbReference>
<dbReference type="NCBIfam" id="NF006551">
    <property type="entry name" value="PRK09050.1"/>
    <property type="match status" value="1"/>
</dbReference>
<dbReference type="Proteomes" id="UP000239340">
    <property type="component" value="Plasmid pSfreNXT3c"/>
</dbReference>
<dbReference type="InterPro" id="IPR020613">
    <property type="entry name" value="Thiolase_CS"/>
</dbReference>
<dbReference type="CDD" id="cd00751">
    <property type="entry name" value="thiolase"/>
    <property type="match status" value="1"/>
</dbReference>
<dbReference type="Gene3D" id="3.40.47.10">
    <property type="match status" value="1"/>
</dbReference>
<evidence type="ECO:0000256" key="5">
    <source>
        <dbReference type="ARBA" id="ARBA00011881"/>
    </source>
</evidence>
<dbReference type="FunFam" id="3.40.47.10:FF:000010">
    <property type="entry name" value="Acetyl-CoA acetyltransferase (Thiolase)"/>
    <property type="match status" value="1"/>
</dbReference>
<dbReference type="PROSITE" id="PS00098">
    <property type="entry name" value="THIOLASE_1"/>
    <property type="match status" value="1"/>
</dbReference>
<comment type="similarity">
    <text evidence="4 17">Belongs to the thiolase-like superfamily. Thiolase family.</text>
</comment>
<comment type="function">
    <text evidence="1">Catalyzes thiolytic cleavage of beta-ketoadipyl-CoA to succinyl-CoA and acetyl-CoA.</text>
</comment>
<feature type="active site" description="Proton acceptor" evidence="16">
    <location>
        <position position="356"/>
    </location>
</feature>
<dbReference type="RefSeq" id="WP_037418798.1">
    <property type="nucleotide sequence ID" value="NZ_CP024310.1"/>
</dbReference>
<keyword evidence="9" id="KW-0583">PHB biosynthesis</keyword>
<evidence type="ECO:0000256" key="1">
    <source>
        <dbReference type="ARBA" id="ARBA00003720"/>
    </source>
</evidence>
<comment type="catalytic activity">
    <reaction evidence="14">
        <text>succinyl-CoA + acetyl-CoA = 3-oxoadipyl-CoA + CoA</text>
        <dbReference type="Rhea" id="RHEA:19481"/>
        <dbReference type="ChEBI" id="CHEBI:57287"/>
        <dbReference type="ChEBI" id="CHEBI:57288"/>
        <dbReference type="ChEBI" id="CHEBI:57292"/>
        <dbReference type="ChEBI" id="CHEBI:57348"/>
        <dbReference type="EC" id="2.3.1.174"/>
    </reaction>
</comment>
<dbReference type="AlphaFoldDB" id="A0A2L0HDY4"/>
<evidence type="ECO:0000256" key="3">
    <source>
        <dbReference type="ARBA" id="ARBA00005071"/>
    </source>
</evidence>
<evidence type="ECO:0000256" key="16">
    <source>
        <dbReference type="PIRSR" id="PIRSR000429-1"/>
    </source>
</evidence>
<dbReference type="Pfam" id="PF02803">
    <property type="entry name" value="Thiolase_C"/>
    <property type="match status" value="1"/>
</dbReference>
<dbReference type="EMBL" id="CP024310">
    <property type="protein sequence ID" value="AUX79654.1"/>
    <property type="molecule type" value="Genomic_DNA"/>
</dbReference>
<dbReference type="InterPro" id="IPR020616">
    <property type="entry name" value="Thiolase_N"/>
</dbReference>
<dbReference type="NCBIfam" id="TIGR01930">
    <property type="entry name" value="AcCoA-C-Actrans"/>
    <property type="match status" value="1"/>
</dbReference>
<evidence type="ECO:0000256" key="15">
    <source>
        <dbReference type="ARBA" id="ARBA00080155"/>
    </source>
</evidence>
<keyword evidence="20" id="KW-0614">Plasmid</keyword>
<dbReference type="InterPro" id="IPR002155">
    <property type="entry name" value="Thiolase"/>
</dbReference>
<evidence type="ECO:0000256" key="6">
    <source>
        <dbReference type="ARBA" id="ARBA00012233"/>
    </source>
</evidence>
<evidence type="ECO:0000256" key="10">
    <source>
        <dbReference type="ARBA" id="ARBA00022797"/>
    </source>
</evidence>
<name>A0A2L0HDY4_RHIFR</name>
<protein>
    <recommendedName>
        <fullName evidence="7">Beta-ketoadipyl-CoA thiolase</fullName>
        <ecNumber evidence="6">2.3.1.174</ecNumber>
    </recommendedName>
    <alternativeName>
        <fullName evidence="13">3-oxoadipyl-CoA thiolase</fullName>
    </alternativeName>
    <alternativeName>
        <fullName evidence="15">Beta-ketothiolase</fullName>
    </alternativeName>
</protein>
<evidence type="ECO:0000256" key="13">
    <source>
        <dbReference type="ARBA" id="ARBA00041222"/>
    </source>
</evidence>
<evidence type="ECO:0000313" key="20">
    <source>
        <dbReference type="EMBL" id="AUX79654.1"/>
    </source>
</evidence>
<evidence type="ECO:0000259" key="19">
    <source>
        <dbReference type="Pfam" id="PF02803"/>
    </source>
</evidence>
<comment type="pathway">
    <text evidence="12">Metabolic intermediate biosynthesis; (R)-mevalonate biosynthesis; (R)-mevalonate from acetyl-CoA: step 1/3.</text>
</comment>
<feature type="active site" description="Proton acceptor" evidence="16">
    <location>
        <position position="386"/>
    </location>
</feature>
<dbReference type="PIRSF" id="PIRSF000429">
    <property type="entry name" value="Ac-CoA_Ac_transf"/>
    <property type="match status" value="1"/>
</dbReference>
<dbReference type="InterPro" id="IPR020617">
    <property type="entry name" value="Thiolase_C"/>
</dbReference>
<keyword evidence="10" id="KW-0058">Aromatic hydrocarbons catabolism</keyword>
<organism evidence="20 21">
    <name type="scientific">Rhizobium fredii</name>
    <name type="common">Sinorhizobium fredii</name>
    <dbReference type="NCBI Taxonomy" id="380"/>
    <lineage>
        <taxon>Bacteria</taxon>
        <taxon>Pseudomonadati</taxon>
        <taxon>Pseudomonadota</taxon>
        <taxon>Alphaproteobacteria</taxon>
        <taxon>Hyphomicrobiales</taxon>
        <taxon>Rhizobiaceae</taxon>
        <taxon>Sinorhizobium/Ensifer group</taxon>
        <taxon>Sinorhizobium</taxon>
    </lineage>
</organism>
<geneLocation type="plasmid" evidence="21">
    <name>psfrenxt3c</name>
</geneLocation>
<evidence type="ECO:0000256" key="9">
    <source>
        <dbReference type="ARBA" id="ARBA00022752"/>
    </source>
</evidence>
<comment type="subunit">
    <text evidence="5">Homotetramer.</text>
</comment>
<comment type="pathway">
    <text evidence="3">Aromatic compound metabolism; beta-ketoadipate pathway; acetyl-CoA and succinyl-CoA from 3-oxoadipate: step 2/2.</text>
</comment>
<evidence type="ECO:0000256" key="17">
    <source>
        <dbReference type="RuleBase" id="RU003557"/>
    </source>
</evidence>
<dbReference type="GO" id="GO:0019619">
    <property type="term" value="P:3,4-dihydroxybenzoate catabolic process"/>
    <property type="evidence" value="ECO:0007669"/>
    <property type="project" value="InterPro"/>
</dbReference>
<dbReference type="PROSITE" id="PS00737">
    <property type="entry name" value="THIOLASE_2"/>
    <property type="match status" value="1"/>
</dbReference>
<keyword evidence="11 17" id="KW-0012">Acyltransferase</keyword>
<dbReference type="PANTHER" id="PTHR18919:SF107">
    <property type="entry name" value="ACETYL-COA ACETYLTRANSFERASE, CYTOSOLIC"/>
    <property type="match status" value="1"/>
</dbReference>
<dbReference type="PANTHER" id="PTHR18919">
    <property type="entry name" value="ACETYL-COA C-ACYLTRANSFERASE"/>
    <property type="match status" value="1"/>
</dbReference>
<evidence type="ECO:0000256" key="11">
    <source>
        <dbReference type="ARBA" id="ARBA00023315"/>
    </source>
</evidence>
<evidence type="ECO:0000313" key="21">
    <source>
        <dbReference type="Proteomes" id="UP000239340"/>
    </source>
</evidence>
<dbReference type="Pfam" id="PF00108">
    <property type="entry name" value="Thiolase_N"/>
    <property type="match status" value="1"/>
</dbReference>
<dbReference type="EC" id="2.3.1.174" evidence="6"/>
<evidence type="ECO:0000256" key="7">
    <source>
        <dbReference type="ARBA" id="ARBA00016181"/>
    </source>
</evidence>
<dbReference type="GO" id="GO:0042619">
    <property type="term" value="P:poly-hydroxybutyrate biosynthetic process"/>
    <property type="evidence" value="ECO:0007669"/>
    <property type="project" value="UniProtKB-KW"/>
</dbReference>
<comment type="pathway">
    <text evidence="2">Biopolymer metabolism; poly-(R)-3-hydroxybutanoate biosynthesis.</text>
</comment>
<sequence length="400" mass="41714">MRDTYICDYIRTPIGRFGGSLSSVRPDDLGAIPLKALAERNASVDWEAVDDVIFGCANQAGEDNRNVARMSSLLAGLPVAVPGTTINRLCGSGMDAVIAAARAIKAGEAELMIAGGVESMSRAPFVLPKADSAFSRHAEIHDTTIGWRFVNPLMKAQYGVDSMPETGENVAEDFKISREDQDAFAVRSQAKAAAAQANGRLTREIVAVTIPQKKGEPLVVDRDEHPRATTIETLAKLKAPFRAGGSVTAGNASGVNDGAAALIIASEAAARKHGLKPIARILGGATAGVPPRIMGIGPLPASQKLMARLGMTQDQFDVIELNEAFASQGLAVLRELGIADDDPRVNRNGGAIALGHPLGMSGARITGTAALELAETGGRYSLSTMCIGVGQGIAVALERV</sequence>
<feature type="domain" description="Thiolase N-terminal" evidence="18">
    <location>
        <begin position="5"/>
        <end position="267"/>
    </location>
</feature>
<gene>
    <name evidence="20" type="primary">pcaF</name>
    <name evidence="20" type="ORF">NXT3_PC00493</name>
</gene>
<dbReference type="SUPFAM" id="SSF53901">
    <property type="entry name" value="Thiolase-like"/>
    <property type="match status" value="2"/>
</dbReference>
<evidence type="ECO:0000256" key="2">
    <source>
        <dbReference type="ARBA" id="ARBA00004683"/>
    </source>
</evidence>
<dbReference type="NCBIfam" id="TIGR02430">
    <property type="entry name" value="pcaF"/>
    <property type="match status" value="1"/>
</dbReference>
<evidence type="ECO:0000256" key="4">
    <source>
        <dbReference type="ARBA" id="ARBA00010982"/>
    </source>
</evidence>
<feature type="domain" description="Thiolase C-terminal" evidence="19">
    <location>
        <begin position="275"/>
        <end position="399"/>
    </location>
</feature>
<dbReference type="InterPro" id="IPR020615">
    <property type="entry name" value="Thiolase_acyl_enz_int_AS"/>
</dbReference>
<evidence type="ECO:0000256" key="12">
    <source>
        <dbReference type="ARBA" id="ARBA00037924"/>
    </source>
</evidence>
<evidence type="ECO:0000256" key="14">
    <source>
        <dbReference type="ARBA" id="ARBA00048527"/>
    </source>
</evidence>